<protein>
    <recommendedName>
        <fullName evidence="1">SnoaL-like domain-containing protein</fullName>
    </recommendedName>
</protein>
<dbReference type="EMBL" id="CP045529">
    <property type="protein sequence ID" value="QFU99790.1"/>
    <property type="molecule type" value="Genomic_DNA"/>
</dbReference>
<organism evidence="2 3">
    <name type="scientific">Luteimicrobium xylanilyticum</name>
    <dbReference type="NCBI Taxonomy" id="1133546"/>
    <lineage>
        <taxon>Bacteria</taxon>
        <taxon>Bacillati</taxon>
        <taxon>Actinomycetota</taxon>
        <taxon>Actinomycetes</taxon>
        <taxon>Micrococcales</taxon>
        <taxon>Luteimicrobium</taxon>
    </lineage>
</organism>
<evidence type="ECO:0000313" key="2">
    <source>
        <dbReference type="EMBL" id="QFU99790.1"/>
    </source>
</evidence>
<gene>
    <name evidence="2" type="ORF">KDY119_03326</name>
</gene>
<accession>A0A5P9QFH5</accession>
<proteinExistence type="predicted"/>
<dbReference type="RefSeq" id="WP_036947575.1">
    <property type="nucleotide sequence ID" value="NZ_BAABIH010000016.1"/>
</dbReference>
<evidence type="ECO:0000259" key="1">
    <source>
        <dbReference type="Pfam" id="PF12680"/>
    </source>
</evidence>
<dbReference type="KEGG" id="lxl:KDY119_03326"/>
<dbReference type="Gene3D" id="3.10.450.50">
    <property type="match status" value="1"/>
</dbReference>
<dbReference type="Pfam" id="PF12680">
    <property type="entry name" value="SnoaL_2"/>
    <property type="match status" value="1"/>
</dbReference>
<dbReference type="InterPro" id="IPR037401">
    <property type="entry name" value="SnoaL-like"/>
</dbReference>
<dbReference type="SUPFAM" id="SSF54427">
    <property type="entry name" value="NTF2-like"/>
    <property type="match status" value="1"/>
</dbReference>
<evidence type="ECO:0000313" key="3">
    <source>
        <dbReference type="Proteomes" id="UP000326702"/>
    </source>
</evidence>
<keyword evidence="3" id="KW-1185">Reference proteome</keyword>
<dbReference type="AlphaFoldDB" id="A0A5P9QFH5"/>
<name>A0A5P9QFH5_9MICO</name>
<dbReference type="OrthoDB" id="8080938at2"/>
<feature type="domain" description="SnoaL-like" evidence="1">
    <location>
        <begin position="9"/>
        <end position="104"/>
    </location>
</feature>
<dbReference type="InterPro" id="IPR032710">
    <property type="entry name" value="NTF2-like_dom_sf"/>
</dbReference>
<reference evidence="2 3" key="1">
    <citation type="submission" date="2019-10" db="EMBL/GenBank/DDBJ databases">
        <title>Genome sequence of Luteimicrobium xylanilyticum HY-24.</title>
        <authorList>
            <person name="Kim D.Y."/>
            <person name="Park H.-Y."/>
        </authorList>
    </citation>
    <scope>NUCLEOTIDE SEQUENCE [LARGE SCALE GENOMIC DNA]</scope>
    <source>
        <strain evidence="2 3">HY-24</strain>
    </source>
</reference>
<sequence>MTVNLPAAVQAFVDATNAGDSDAFVAAFTPDAVLDDWGRTFTGPDGVARWNVTDNIGKRSHFEPVSAEPGAGPGEWVVVLTVTGEGYNGTGPMTFTLDGDRIARLVISPT</sequence>
<dbReference type="Proteomes" id="UP000326702">
    <property type="component" value="Chromosome"/>
</dbReference>